<name>A0ABN1A928_9ACTN</name>
<feature type="region of interest" description="Disordered" evidence="1">
    <location>
        <begin position="205"/>
        <end position="238"/>
    </location>
</feature>
<evidence type="ECO:0000256" key="1">
    <source>
        <dbReference type="SAM" id="MobiDB-lite"/>
    </source>
</evidence>
<keyword evidence="3" id="KW-1185">Reference proteome</keyword>
<feature type="compositionally biased region" description="Pro residues" evidence="1">
    <location>
        <begin position="206"/>
        <end position="216"/>
    </location>
</feature>
<dbReference type="RefSeq" id="WP_344091703.1">
    <property type="nucleotide sequence ID" value="NZ_BAAAHB010000037.1"/>
</dbReference>
<proteinExistence type="predicted"/>
<reference evidence="2 3" key="1">
    <citation type="journal article" date="2019" name="Int. J. Syst. Evol. Microbiol.">
        <title>The Global Catalogue of Microorganisms (GCM) 10K type strain sequencing project: providing services to taxonomists for standard genome sequencing and annotation.</title>
        <authorList>
            <consortium name="The Broad Institute Genomics Platform"/>
            <consortium name="The Broad Institute Genome Sequencing Center for Infectious Disease"/>
            <person name="Wu L."/>
            <person name="Ma J."/>
        </authorList>
    </citation>
    <scope>NUCLEOTIDE SEQUENCE [LARGE SCALE GENOMIC DNA]</scope>
    <source>
        <strain evidence="2 3">JCM 10649</strain>
    </source>
</reference>
<sequence length="369" mass="38807">MSYSTPDTTARGERKARLLTGALAVTALVAAVVALWQTQSTPLAGRTYCWGAWPERAEPFRRGDHHRTSDESAPTPERPSGHCLLRWRGGRGAGAYEQEVEVRLGTGPLDAGPRRGWLSGLLVGGDTALPGRLPGFTAAGSGTLVLPESCDVAGRPSVVTLTSSFTLAGGERGRSGFSAGYSPRETGELLVRVADRAARAAHCTPTPRPNVLPPPSETRERAAHAAPTNSVRVKPGARTGRCAIPGLGAGTDERLTDTVGSVRDDFQTCAVARDGRPAARFTMIGRPRLAALFDGLTGNSPPAPGWRAHGRIDATGALIRADCGGRVTVFAMSTGPGRTHTRLDDPRRSFPAFVDAVGERIGCAPLRAR</sequence>
<evidence type="ECO:0000313" key="3">
    <source>
        <dbReference type="Proteomes" id="UP001499895"/>
    </source>
</evidence>
<dbReference type="EMBL" id="BAAAHB010000037">
    <property type="protein sequence ID" value="GAA0470605.1"/>
    <property type="molecule type" value="Genomic_DNA"/>
</dbReference>
<accession>A0ABN1A928</accession>
<comment type="caution">
    <text evidence="2">The sequence shown here is derived from an EMBL/GenBank/DDBJ whole genome shotgun (WGS) entry which is preliminary data.</text>
</comment>
<evidence type="ECO:0000313" key="2">
    <source>
        <dbReference type="EMBL" id="GAA0470605.1"/>
    </source>
</evidence>
<gene>
    <name evidence="2" type="ORF">GCM10009544_35890</name>
</gene>
<protein>
    <recommendedName>
        <fullName evidence="4">Serine/arginine repetitive matrix protein 2</fullName>
    </recommendedName>
</protein>
<feature type="region of interest" description="Disordered" evidence="1">
    <location>
        <begin position="60"/>
        <end position="81"/>
    </location>
</feature>
<organism evidence="2 3">
    <name type="scientific">Streptomyces stramineus</name>
    <dbReference type="NCBI Taxonomy" id="173861"/>
    <lineage>
        <taxon>Bacteria</taxon>
        <taxon>Bacillati</taxon>
        <taxon>Actinomycetota</taxon>
        <taxon>Actinomycetes</taxon>
        <taxon>Kitasatosporales</taxon>
        <taxon>Streptomycetaceae</taxon>
        <taxon>Streptomyces</taxon>
    </lineage>
</organism>
<dbReference type="Proteomes" id="UP001499895">
    <property type="component" value="Unassembled WGS sequence"/>
</dbReference>
<evidence type="ECO:0008006" key="4">
    <source>
        <dbReference type="Google" id="ProtNLM"/>
    </source>
</evidence>
<feature type="compositionally biased region" description="Basic and acidic residues" evidence="1">
    <location>
        <begin position="60"/>
        <end position="70"/>
    </location>
</feature>